<reference evidence="4" key="4">
    <citation type="submission" date="2021-02" db="EMBL/GenBank/DDBJ databases">
        <authorList>
            <person name="Dover N."/>
            <person name="Barash J.R."/>
            <person name="Bell J.M."/>
            <person name="Sylvester M.D."/>
            <person name="Arnon S."/>
        </authorList>
    </citation>
    <scope>NUCLEOTIDE SEQUENCE</scope>
    <source>
        <strain evidence="4">IBCA10-7060</strain>
    </source>
</reference>
<accession>A0A6B4CY92</accession>
<feature type="coiled-coil region" evidence="1">
    <location>
        <begin position="18"/>
        <end position="45"/>
    </location>
</feature>
<name>A0A6B4CY92_CLOBO</name>
<evidence type="ECO:0000313" key="7">
    <source>
        <dbReference type="Proteomes" id="UP000663464"/>
    </source>
</evidence>
<evidence type="ECO:0000313" key="4">
    <source>
        <dbReference type="EMBL" id="QRI52180.1"/>
    </source>
</evidence>
<dbReference type="Proteomes" id="UP000473887">
    <property type="component" value="Unassembled WGS sequence"/>
</dbReference>
<reference evidence="4 7" key="1">
    <citation type="journal article" date="2014" name="J. Infect. Dis.">
        <title>Molecular characterization of a novel botulinum neurotoxin type H gene.</title>
        <authorList>
            <person name="Dover N."/>
            <person name="Barash J.R."/>
            <person name="Hill K.K."/>
            <person name="Xie G."/>
            <person name="Arnon S.S."/>
        </authorList>
    </citation>
    <scope>NUCLEOTIDE SEQUENCE [LARGE SCALE GENOMIC DNA]</scope>
    <source>
        <strain evidence="4 7">IBCA10-7060</strain>
    </source>
</reference>
<dbReference type="AlphaFoldDB" id="A0A6B4CY92"/>
<evidence type="ECO:0000313" key="6">
    <source>
        <dbReference type="Proteomes" id="UP000478995"/>
    </source>
</evidence>
<dbReference type="EMBL" id="CP069280">
    <property type="protein sequence ID" value="QRI52180.1"/>
    <property type="molecule type" value="Genomic_DNA"/>
</dbReference>
<evidence type="ECO:0000256" key="1">
    <source>
        <dbReference type="SAM" id="Coils"/>
    </source>
</evidence>
<proteinExistence type="predicted"/>
<organism evidence="2 5">
    <name type="scientific">Clostridium botulinum</name>
    <dbReference type="NCBI Taxonomy" id="1491"/>
    <lineage>
        <taxon>Bacteria</taxon>
        <taxon>Bacillati</taxon>
        <taxon>Bacillota</taxon>
        <taxon>Clostridia</taxon>
        <taxon>Eubacteriales</taxon>
        <taxon>Clostridiaceae</taxon>
        <taxon>Clostridium</taxon>
    </lineage>
</organism>
<evidence type="ECO:0000313" key="3">
    <source>
        <dbReference type="EMBL" id="NFG18677.1"/>
    </source>
</evidence>
<dbReference type="EMBL" id="SWOY01000013">
    <property type="protein sequence ID" value="NFG18677.1"/>
    <property type="molecule type" value="Genomic_DNA"/>
</dbReference>
<evidence type="ECO:0000313" key="5">
    <source>
        <dbReference type="Proteomes" id="UP000473887"/>
    </source>
</evidence>
<gene>
    <name evidence="2" type="ORF">EXM69_07675</name>
    <name evidence="3" type="ORF">FC794_18250</name>
    <name evidence="4" type="ORF">JQS73_12100</name>
</gene>
<sequence length="48" mass="5711">MDKSDKDALIYRLNWVLKYAEEGKIENIKNEVESLIDEINHYDLVVPF</sequence>
<reference evidence="3 6" key="3">
    <citation type="submission" date="2019-04" db="EMBL/GenBank/DDBJ databases">
        <title>Genome sequencing of Clostridium botulinum Groups I-IV and Clostridium butyricum.</title>
        <authorList>
            <person name="Brunt J."/>
            <person name="Van Vliet A.H.M."/>
            <person name="Stringer S.C."/>
            <person name="Carter A.T."/>
            <person name="Peck M.W."/>
        </authorList>
    </citation>
    <scope>NUCLEOTIDE SEQUENCE [LARGE SCALE GENOMIC DNA]</scope>
    <source>
        <strain evidence="3 6">IFR 18/037</strain>
    </source>
</reference>
<dbReference type="RefSeq" id="WP_012704559.1">
    <property type="nucleotide sequence ID" value="NZ_AP025140.1"/>
</dbReference>
<dbReference type="Proteomes" id="UP000663464">
    <property type="component" value="Chromosome"/>
</dbReference>
<protein>
    <submittedName>
        <fullName evidence="2">Uncharacterized protein</fullName>
    </submittedName>
</protein>
<keyword evidence="1" id="KW-0175">Coiled coil</keyword>
<reference evidence="2 5" key="2">
    <citation type="submission" date="2019-02" db="EMBL/GenBank/DDBJ databases">
        <title>Genome sequencing of Clostridium botulinum clinical isolates.</title>
        <authorList>
            <person name="Brunt J."/>
            <person name="Van Vliet A.H.M."/>
            <person name="Stringer S.C."/>
            <person name="Grant K.A."/>
            <person name="Carter A.C."/>
            <person name="Peck M.W."/>
        </authorList>
    </citation>
    <scope>NUCLEOTIDE SEQUENCE [LARGE SCALE GENOMIC DNA]</scope>
    <source>
        <strain evidence="2 5">H142660711</strain>
    </source>
</reference>
<dbReference type="EMBL" id="SGKC01000011">
    <property type="protein sequence ID" value="NEZ91827.1"/>
    <property type="molecule type" value="Genomic_DNA"/>
</dbReference>
<evidence type="ECO:0000313" key="2">
    <source>
        <dbReference type="EMBL" id="NEZ91827.1"/>
    </source>
</evidence>
<dbReference type="Proteomes" id="UP000478995">
    <property type="component" value="Unassembled WGS sequence"/>
</dbReference>